<proteinExistence type="inferred from homology"/>
<sequence>MFDPRAFRDALGHFATGVTIVTTRDAEGEPVGVTVNSFASVSLEPPLVLWSLAKRSWSLPAFQQAAHFAVHVLASDQQALSDRFARASTDKFGGLDVVEGEGGVPLLAGCAAVFECSVEHRYEGGDHLILVGRVLDFSSVEHAPLLFHRGRYAVPDTEGLAFFGRRLAGAA</sequence>
<evidence type="ECO:0000256" key="1">
    <source>
        <dbReference type="ARBA" id="ARBA00008898"/>
    </source>
</evidence>
<protein>
    <submittedName>
        <fullName evidence="4">Flavin reductase (DIM6/NTAB) family NADH-FMN oxidoreductase RutF</fullName>
    </submittedName>
</protein>
<reference evidence="4 5" key="1">
    <citation type="submission" date="2019-03" db="EMBL/GenBank/DDBJ databases">
        <title>Genomic Encyclopedia of Type Strains, Phase IV (KMG-IV): sequencing the most valuable type-strain genomes for metagenomic binning, comparative biology and taxonomic classification.</title>
        <authorList>
            <person name="Goeker M."/>
        </authorList>
    </citation>
    <scope>NUCLEOTIDE SEQUENCE [LARGE SCALE GENOMIC DNA]</scope>
    <source>
        <strain evidence="4 5">DSM 12121</strain>
    </source>
</reference>
<organism evidence="4 5">
    <name type="scientific">Azoarcus indigens</name>
    <dbReference type="NCBI Taxonomy" id="29545"/>
    <lineage>
        <taxon>Bacteria</taxon>
        <taxon>Pseudomonadati</taxon>
        <taxon>Pseudomonadota</taxon>
        <taxon>Betaproteobacteria</taxon>
        <taxon>Rhodocyclales</taxon>
        <taxon>Zoogloeaceae</taxon>
        <taxon>Azoarcus</taxon>
    </lineage>
</organism>
<dbReference type="GO" id="GO:0042602">
    <property type="term" value="F:riboflavin reductase (NADPH) activity"/>
    <property type="evidence" value="ECO:0007669"/>
    <property type="project" value="TreeGrafter"/>
</dbReference>
<dbReference type="OrthoDB" id="9792858at2"/>
<dbReference type="Pfam" id="PF01613">
    <property type="entry name" value="Flavin_Reduct"/>
    <property type="match status" value="1"/>
</dbReference>
<accession>A0A4V3BKK4</accession>
<dbReference type="GO" id="GO:0010181">
    <property type="term" value="F:FMN binding"/>
    <property type="evidence" value="ECO:0007669"/>
    <property type="project" value="InterPro"/>
</dbReference>
<evidence type="ECO:0000313" key="4">
    <source>
        <dbReference type="EMBL" id="TDN43232.1"/>
    </source>
</evidence>
<evidence type="ECO:0000256" key="2">
    <source>
        <dbReference type="ARBA" id="ARBA00023002"/>
    </source>
</evidence>
<feature type="domain" description="Flavin reductase like" evidence="3">
    <location>
        <begin position="11"/>
        <end position="154"/>
    </location>
</feature>
<evidence type="ECO:0000259" key="3">
    <source>
        <dbReference type="SMART" id="SM00903"/>
    </source>
</evidence>
<evidence type="ECO:0000313" key="5">
    <source>
        <dbReference type="Proteomes" id="UP000295129"/>
    </source>
</evidence>
<comment type="caution">
    <text evidence="4">The sequence shown here is derived from an EMBL/GenBank/DDBJ whole genome shotgun (WGS) entry which is preliminary data.</text>
</comment>
<dbReference type="EMBL" id="SNVV01000042">
    <property type="protein sequence ID" value="TDN43232.1"/>
    <property type="molecule type" value="Genomic_DNA"/>
</dbReference>
<gene>
    <name evidence="4" type="ORF">C7389_1423</name>
</gene>
<name>A0A4V3BKK4_9RHOO</name>
<dbReference type="SUPFAM" id="SSF50475">
    <property type="entry name" value="FMN-binding split barrel"/>
    <property type="match status" value="1"/>
</dbReference>
<dbReference type="SMART" id="SM00903">
    <property type="entry name" value="Flavin_Reduct"/>
    <property type="match status" value="1"/>
</dbReference>
<dbReference type="InterPro" id="IPR012349">
    <property type="entry name" value="Split_barrel_FMN-bd"/>
</dbReference>
<comment type="similarity">
    <text evidence="1">Belongs to the non-flavoprotein flavin reductase family.</text>
</comment>
<dbReference type="InterPro" id="IPR050268">
    <property type="entry name" value="NADH-dep_flavin_reductase"/>
</dbReference>
<dbReference type="Proteomes" id="UP000295129">
    <property type="component" value="Unassembled WGS sequence"/>
</dbReference>
<dbReference type="RefSeq" id="WP_133595239.1">
    <property type="nucleotide sequence ID" value="NZ_SNVV01000042.1"/>
</dbReference>
<dbReference type="PANTHER" id="PTHR30466:SF11">
    <property type="entry name" value="FLAVIN-DEPENDENT MONOOXYGENASE, REDUCTASE SUBUNIT HSAB"/>
    <property type="match status" value="1"/>
</dbReference>
<keyword evidence="2" id="KW-0560">Oxidoreductase</keyword>
<dbReference type="InterPro" id="IPR002563">
    <property type="entry name" value="Flavin_Rdtase-like_dom"/>
</dbReference>
<dbReference type="AlphaFoldDB" id="A0A4V3BKK4"/>
<dbReference type="PANTHER" id="PTHR30466">
    <property type="entry name" value="FLAVIN REDUCTASE"/>
    <property type="match status" value="1"/>
</dbReference>
<dbReference type="Gene3D" id="2.30.110.10">
    <property type="entry name" value="Electron Transport, Fmn-binding Protein, Chain A"/>
    <property type="match status" value="1"/>
</dbReference>
<keyword evidence="5" id="KW-1185">Reference proteome</keyword>